<name>A0A0A8YR98_ARUDO</name>
<reference evidence="1" key="2">
    <citation type="journal article" date="2015" name="Data Brief">
        <title>Shoot transcriptome of the giant reed, Arundo donax.</title>
        <authorList>
            <person name="Barrero R.A."/>
            <person name="Guerrero F.D."/>
            <person name="Moolhuijzen P."/>
            <person name="Goolsby J.A."/>
            <person name="Tidwell J."/>
            <person name="Bellgard S.E."/>
            <person name="Bellgard M.I."/>
        </authorList>
    </citation>
    <scope>NUCLEOTIDE SEQUENCE</scope>
    <source>
        <tissue evidence="1">Shoot tissue taken approximately 20 cm above the soil surface</tissue>
    </source>
</reference>
<dbReference type="AlphaFoldDB" id="A0A0A8YR98"/>
<reference evidence="1" key="1">
    <citation type="submission" date="2014-09" db="EMBL/GenBank/DDBJ databases">
        <authorList>
            <person name="Magalhaes I.L.F."/>
            <person name="Oliveira U."/>
            <person name="Santos F.R."/>
            <person name="Vidigal T.H.D.A."/>
            <person name="Brescovit A.D."/>
            <person name="Santos A.J."/>
        </authorList>
    </citation>
    <scope>NUCLEOTIDE SEQUENCE</scope>
    <source>
        <tissue evidence="1">Shoot tissue taken approximately 20 cm above the soil surface</tissue>
    </source>
</reference>
<protein>
    <submittedName>
        <fullName evidence="1">Uncharacterized protein</fullName>
    </submittedName>
</protein>
<evidence type="ECO:0000313" key="1">
    <source>
        <dbReference type="EMBL" id="JAD28178.1"/>
    </source>
</evidence>
<proteinExistence type="predicted"/>
<sequence>MTQASITFFVPSMLTEK</sequence>
<accession>A0A0A8YR98</accession>
<organism evidence="1">
    <name type="scientific">Arundo donax</name>
    <name type="common">Giant reed</name>
    <name type="synonym">Donax arundinaceus</name>
    <dbReference type="NCBI Taxonomy" id="35708"/>
    <lineage>
        <taxon>Eukaryota</taxon>
        <taxon>Viridiplantae</taxon>
        <taxon>Streptophyta</taxon>
        <taxon>Embryophyta</taxon>
        <taxon>Tracheophyta</taxon>
        <taxon>Spermatophyta</taxon>
        <taxon>Magnoliopsida</taxon>
        <taxon>Liliopsida</taxon>
        <taxon>Poales</taxon>
        <taxon>Poaceae</taxon>
        <taxon>PACMAD clade</taxon>
        <taxon>Arundinoideae</taxon>
        <taxon>Arundineae</taxon>
        <taxon>Arundo</taxon>
    </lineage>
</organism>
<dbReference type="EMBL" id="GBRH01269717">
    <property type="protein sequence ID" value="JAD28178.1"/>
    <property type="molecule type" value="Transcribed_RNA"/>
</dbReference>